<feature type="region of interest" description="Disordered" evidence="9">
    <location>
        <begin position="596"/>
        <end position="615"/>
    </location>
</feature>
<dbReference type="InterPro" id="IPR016137">
    <property type="entry name" value="RGS"/>
</dbReference>
<dbReference type="PROSITE" id="PS51285">
    <property type="entry name" value="AGC_KINASE_CTER"/>
    <property type="match status" value="1"/>
</dbReference>
<evidence type="ECO:0000259" key="12">
    <source>
        <dbReference type="PROSITE" id="PS51285"/>
    </source>
</evidence>
<keyword evidence="7 8" id="KW-0067">ATP-binding</keyword>
<evidence type="ECO:0000313" key="13">
    <source>
        <dbReference type="EMBL" id="SPQ97026.1"/>
    </source>
</evidence>
<geneLocation type="mitochondrion" evidence="13"/>
<evidence type="ECO:0000256" key="8">
    <source>
        <dbReference type="PROSITE-ProRule" id="PRU10141"/>
    </source>
</evidence>
<dbReference type="EMBL" id="OVEO01000007">
    <property type="protein sequence ID" value="SPQ97026.1"/>
    <property type="molecule type" value="Genomic_DNA"/>
</dbReference>
<dbReference type="CDD" id="cd05123">
    <property type="entry name" value="STKc_AGC"/>
    <property type="match status" value="1"/>
</dbReference>
<feature type="binding site" evidence="8">
    <location>
        <position position="285"/>
    </location>
    <ligand>
        <name>ATP</name>
        <dbReference type="ChEBI" id="CHEBI:30616"/>
    </ligand>
</feature>
<evidence type="ECO:0000256" key="2">
    <source>
        <dbReference type="ARBA" id="ARBA00022527"/>
    </source>
</evidence>
<evidence type="ECO:0000256" key="7">
    <source>
        <dbReference type="ARBA" id="ARBA00022840"/>
    </source>
</evidence>
<feature type="domain" description="Protein kinase" evidence="10">
    <location>
        <begin position="256"/>
        <end position="511"/>
    </location>
</feature>
<dbReference type="InterPro" id="IPR044926">
    <property type="entry name" value="RGS_subdomain_2"/>
</dbReference>
<evidence type="ECO:0000313" key="14">
    <source>
        <dbReference type="Proteomes" id="UP000290189"/>
    </source>
</evidence>
<dbReference type="Gene3D" id="1.10.510.10">
    <property type="entry name" value="Transferase(Phosphotransferase) domain 1"/>
    <property type="match status" value="1"/>
</dbReference>
<evidence type="ECO:0000256" key="9">
    <source>
        <dbReference type="SAM" id="MobiDB-lite"/>
    </source>
</evidence>
<evidence type="ECO:0000256" key="4">
    <source>
        <dbReference type="ARBA" id="ARBA00022679"/>
    </source>
</evidence>
<dbReference type="Gene3D" id="3.30.200.20">
    <property type="entry name" value="Phosphorylase Kinase, domain 1"/>
    <property type="match status" value="1"/>
</dbReference>
<dbReference type="InterPro" id="IPR017441">
    <property type="entry name" value="Protein_kinase_ATP_BS"/>
</dbReference>
<evidence type="ECO:0000256" key="3">
    <source>
        <dbReference type="ARBA" id="ARBA00022553"/>
    </source>
</evidence>
<dbReference type="InterPro" id="IPR000961">
    <property type="entry name" value="AGC-kinase_C"/>
</dbReference>
<accession>A0A3P3YA34</accession>
<keyword evidence="13" id="KW-0496">Mitochondrion</keyword>
<dbReference type="InterPro" id="IPR008271">
    <property type="entry name" value="Ser/Thr_kinase_AS"/>
</dbReference>
<comment type="similarity">
    <text evidence="1">Belongs to the protein kinase superfamily. AGC Ser/Thr protein kinase family. GPRK subfamily.</text>
</comment>
<dbReference type="PANTHER" id="PTHR24355:SF18">
    <property type="entry name" value="G PROTEIN-COUPLED RECEPTOR KINASE"/>
    <property type="match status" value="1"/>
</dbReference>
<keyword evidence="2" id="KW-0723">Serine/threonine-protein kinase</keyword>
<evidence type="ECO:0008006" key="15">
    <source>
        <dbReference type="Google" id="ProtNLM"/>
    </source>
</evidence>
<organism evidence="13 14">
    <name type="scientific">Plasmodiophora brassicae</name>
    <name type="common">Clubroot disease agent</name>
    <dbReference type="NCBI Taxonomy" id="37360"/>
    <lineage>
        <taxon>Eukaryota</taxon>
        <taxon>Sar</taxon>
        <taxon>Rhizaria</taxon>
        <taxon>Endomyxa</taxon>
        <taxon>Phytomyxea</taxon>
        <taxon>Plasmodiophorida</taxon>
        <taxon>Plasmodiophoridae</taxon>
        <taxon>Plasmodiophora</taxon>
    </lineage>
</organism>
<sequence>MLDGDITEILENHAYLGAVKNNDSDAAQELLDKLPPFATLGDLVAQLKASNELTFKVVFGQRAGHYLIKCFLVSEYSVSKALFISDVDIFRQMRDPAARVTVAKRIVDEFLVARDANDPPPRKRQSVFEQMTLERRNSSQPPPNVGKSSNHNGNLLQPLPIDSNVVEVPSNPQPRQNQSLLQAMTNSIGVYGPNVTKAIDLVASGQAPSTMFDEISGEVMHDLQFDVFPRFLNSPFFERYIRAKSYESKTITINDFFMMRVLGRGGFGTVRACNKMDTSTMYAAKMIDKKRVQGTNSLKYIMLERDLLAAVDSRFVIGLKYALEDKNNLYFMLDLMTGGDLRFQLNEHKQFPEERARFYAAEILLGLTHIHSKGIIYRDLKLENVLLDDKGHCKISDLGLAVQSTKPIRGYAGTPGYIAPEVIQDKPYDKAADYFSFGVLIYRMLSGRAPFDEKVSGDDDRDKAVLNATAVYPPEYFQGDVISLLKGLLEKDPKHRLGAEGVDQIKQHPWFENTDWGLIEAGHIDAPFVPTSDRVNAESMQGVYNTEDDDKYRKVKLTPEFNKAIANFTYKSPSAIQNEITEVMMRADQGINFEMFAPPQPPRHRKKKDGDCAVM</sequence>
<keyword evidence="5 8" id="KW-0547">Nucleotide-binding</keyword>
<dbReference type="PROSITE" id="PS00107">
    <property type="entry name" value="PROTEIN_KINASE_ATP"/>
    <property type="match status" value="1"/>
</dbReference>
<proteinExistence type="inferred from homology"/>
<dbReference type="PROSITE" id="PS50011">
    <property type="entry name" value="PROTEIN_KINASE_DOM"/>
    <property type="match status" value="1"/>
</dbReference>
<feature type="compositionally biased region" description="Polar residues" evidence="9">
    <location>
        <begin position="146"/>
        <end position="155"/>
    </location>
</feature>
<protein>
    <recommendedName>
        <fullName evidence="15">G protein-coupled receptor kinase</fullName>
    </recommendedName>
</protein>
<feature type="domain" description="RGS" evidence="11">
    <location>
        <begin position="54"/>
        <end position="241"/>
    </location>
</feature>
<dbReference type="AlphaFoldDB" id="A0A3P3YA34"/>
<dbReference type="SUPFAM" id="SSF48097">
    <property type="entry name" value="Regulator of G-protein signaling, RGS"/>
    <property type="match status" value="1"/>
</dbReference>
<dbReference type="InterPro" id="IPR045270">
    <property type="entry name" value="STKc_AGC"/>
</dbReference>
<evidence type="ECO:0000256" key="5">
    <source>
        <dbReference type="ARBA" id="ARBA00022741"/>
    </source>
</evidence>
<keyword evidence="3" id="KW-0597">Phosphoprotein</keyword>
<dbReference type="Gene3D" id="1.10.167.10">
    <property type="entry name" value="Regulator of G-protein Signalling 4, domain 2"/>
    <property type="match status" value="1"/>
</dbReference>
<keyword evidence="4" id="KW-0808">Transferase</keyword>
<dbReference type="Proteomes" id="UP000290189">
    <property type="component" value="Unassembled WGS sequence"/>
</dbReference>
<dbReference type="PANTHER" id="PTHR24355">
    <property type="entry name" value="G PROTEIN-COUPLED RECEPTOR KINASE/RIBOSOMAL PROTEIN S6 KINASE"/>
    <property type="match status" value="1"/>
</dbReference>
<dbReference type="InterPro" id="IPR000719">
    <property type="entry name" value="Prot_kinase_dom"/>
</dbReference>
<dbReference type="SMART" id="SM00315">
    <property type="entry name" value="RGS"/>
    <property type="match status" value="1"/>
</dbReference>
<dbReference type="SMART" id="SM00220">
    <property type="entry name" value="S_TKc"/>
    <property type="match status" value="1"/>
</dbReference>
<gene>
    <name evidence="13" type="ORF">PLBR_LOCUS4241</name>
</gene>
<evidence type="ECO:0000256" key="1">
    <source>
        <dbReference type="ARBA" id="ARBA00009793"/>
    </source>
</evidence>
<feature type="region of interest" description="Disordered" evidence="9">
    <location>
        <begin position="133"/>
        <end position="156"/>
    </location>
</feature>
<dbReference type="InterPro" id="IPR036305">
    <property type="entry name" value="RGS_sf"/>
</dbReference>
<keyword evidence="6" id="KW-0418">Kinase</keyword>
<feature type="domain" description="AGC-kinase C-terminal" evidence="12">
    <location>
        <begin position="512"/>
        <end position="580"/>
    </location>
</feature>
<dbReference type="PROSITE" id="PS00108">
    <property type="entry name" value="PROTEIN_KINASE_ST"/>
    <property type="match status" value="1"/>
</dbReference>
<dbReference type="SUPFAM" id="SSF56112">
    <property type="entry name" value="Protein kinase-like (PK-like)"/>
    <property type="match status" value="1"/>
</dbReference>
<dbReference type="PROSITE" id="PS50132">
    <property type="entry name" value="RGS"/>
    <property type="match status" value="1"/>
</dbReference>
<dbReference type="FunFam" id="1.10.510.10:FF:000074">
    <property type="entry name" value="G protein-coupled receptor kinase"/>
    <property type="match status" value="1"/>
</dbReference>
<dbReference type="GO" id="GO:0005524">
    <property type="term" value="F:ATP binding"/>
    <property type="evidence" value="ECO:0007669"/>
    <property type="project" value="UniProtKB-UniRule"/>
</dbReference>
<name>A0A3P3YA34_PLABS</name>
<reference evidence="13 14" key="1">
    <citation type="submission" date="2018-03" db="EMBL/GenBank/DDBJ databases">
        <authorList>
            <person name="Fogelqvist J."/>
        </authorList>
    </citation>
    <scope>NUCLEOTIDE SEQUENCE [LARGE SCALE GENOMIC DNA]</scope>
</reference>
<dbReference type="InterPro" id="IPR011009">
    <property type="entry name" value="Kinase-like_dom_sf"/>
</dbReference>
<dbReference type="Pfam" id="PF00069">
    <property type="entry name" value="Pkinase"/>
    <property type="match status" value="1"/>
</dbReference>
<dbReference type="GO" id="GO:0004674">
    <property type="term" value="F:protein serine/threonine kinase activity"/>
    <property type="evidence" value="ECO:0007669"/>
    <property type="project" value="UniProtKB-KW"/>
</dbReference>
<evidence type="ECO:0000259" key="10">
    <source>
        <dbReference type="PROSITE" id="PS50011"/>
    </source>
</evidence>
<evidence type="ECO:0000256" key="6">
    <source>
        <dbReference type="ARBA" id="ARBA00022777"/>
    </source>
</evidence>
<evidence type="ECO:0000259" key="11">
    <source>
        <dbReference type="PROSITE" id="PS50132"/>
    </source>
</evidence>